<evidence type="ECO:0000256" key="3">
    <source>
        <dbReference type="ARBA" id="ARBA00023125"/>
    </source>
</evidence>
<keyword evidence="2" id="KW-0805">Transcription regulation</keyword>
<feature type="domain" description="HTH lysR-type" evidence="5">
    <location>
        <begin position="6"/>
        <end position="63"/>
    </location>
</feature>
<dbReference type="Pfam" id="PF03466">
    <property type="entry name" value="LysR_substrate"/>
    <property type="match status" value="1"/>
</dbReference>
<sequence>MSRRLPPLNALKAFEAAARTGSFTAAAAELGVSQAAVSQLVKGLEARLGLGLFERRGNILSLTPRGAAYLPVLSDAFDRIAFATEKLAAQPDGVLTLACGPTVAIRWLIPRLPEFHRQHPSYEVRLSTSVMVEEVGAVSLLADGITAAIRLTEHTGLRPDGLMAEPLFTADLFPVAAPAVAARLRRPTDLTGETLLHVRHAEDEWPIWLKAAGLAPKMGTAGALWFDFHAFALQAALDGLGIALARRPFVEQDLAAGRLVAPFDLSVPKGAAWCLIYRPDSEMIPAFEAFRAWLR</sequence>
<dbReference type="CDD" id="cd08432">
    <property type="entry name" value="PBP2_GcdR_TrpI_HvrB_AmpR_like"/>
    <property type="match status" value="1"/>
</dbReference>
<keyword evidence="3" id="KW-0238">DNA-binding</keyword>
<evidence type="ECO:0000313" key="6">
    <source>
        <dbReference type="EMBL" id="KJV09942.1"/>
    </source>
</evidence>
<dbReference type="Gene3D" id="3.40.190.10">
    <property type="entry name" value="Periplasmic binding protein-like II"/>
    <property type="match status" value="2"/>
</dbReference>
<dbReference type="GO" id="GO:0043565">
    <property type="term" value="F:sequence-specific DNA binding"/>
    <property type="evidence" value="ECO:0007669"/>
    <property type="project" value="TreeGrafter"/>
</dbReference>
<accession>A0A0F3ITJ4</accession>
<dbReference type="InterPro" id="IPR005119">
    <property type="entry name" value="LysR_subst-bd"/>
</dbReference>
<comment type="similarity">
    <text evidence="1">Belongs to the LysR transcriptional regulatory family.</text>
</comment>
<organism evidence="6 7">
    <name type="scientific">Elstera litoralis</name>
    <dbReference type="NCBI Taxonomy" id="552518"/>
    <lineage>
        <taxon>Bacteria</taxon>
        <taxon>Pseudomonadati</taxon>
        <taxon>Pseudomonadota</taxon>
        <taxon>Alphaproteobacteria</taxon>
        <taxon>Rhodospirillales</taxon>
        <taxon>Rhodospirillaceae</taxon>
        <taxon>Elstera</taxon>
    </lineage>
</organism>
<dbReference type="Proteomes" id="UP000033774">
    <property type="component" value="Unassembled WGS sequence"/>
</dbReference>
<dbReference type="FunFam" id="3.40.190.10:FF:000017">
    <property type="entry name" value="Glycine cleavage system transcriptional activator"/>
    <property type="match status" value="1"/>
</dbReference>
<dbReference type="InterPro" id="IPR000847">
    <property type="entry name" value="LysR_HTH_N"/>
</dbReference>
<keyword evidence="7" id="KW-1185">Reference proteome</keyword>
<dbReference type="AlphaFoldDB" id="A0A0F3ITJ4"/>
<proteinExistence type="inferred from homology"/>
<dbReference type="PANTHER" id="PTHR30537">
    <property type="entry name" value="HTH-TYPE TRANSCRIPTIONAL REGULATOR"/>
    <property type="match status" value="1"/>
</dbReference>
<dbReference type="Gene3D" id="1.10.10.10">
    <property type="entry name" value="Winged helix-like DNA-binding domain superfamily/Winged helix DNA-binding domain"/>
    <property type="match status" value="1"/>
</dbReference>
<evidence type="ECO:0000256" key="4">
    <source>
        <dbReference type="ARBA" id="ARBA00023163"/>
    </source>
</evidence>
<gene>
    <name evidence="6" type="ORF">VZ95_08250</name>
</gene>
<dbReference type="InterPro" id="IPR036390">
    <property type="entry name" value="WH_DNA-bd_sf"/>
</dbReference>
<comment type="caution">
    <text evidence="6">The sequence shown here is derived from an EMBL/GenBank/DDBJ whole genome shotgun (WGS) entry which is preliminary data.</text>
</comment>
<dbReference type="Pfam" id="PF00126">
    <property type="entry name" value="HTH_1"/>
    <property type="match status" value="1"/>
</dbReference>
<evidence type="ECO:0000313" key="7">
    <source>
        <dbReference type="Proteomes" id="UP000033774"/>
    </source>
</evidence>
<dbReference type="SUPFAM" id="SSF53850">
    <property type="entry name" value="Periplasmic binding protein-like II"/>
    <property type="match status" value="1"/>
</dbReference>
<evidence type="ECO:0000256" key="2">
    <source>
        <dbReference type="ARBA" id="ARBA00023015"/>
    </source>
</evidence>
<dbReference type="PROSITE" id="PS50931">
    <property type="entry name" value="HTH_LYSR"/>
    <property type="match status" value="1"/>
</dbReference>
<name>A0A0F3ITJ4_9PROT</name>
<dbReference type="GO" id="GO:0006351">
    <property type="term" value="P:DNA-templated transcription"/>
    <property type="evidence" value="ECO:0007669"/>
    <property type="project" value="TreeGrafter"/>
</dbReference>
<dbReference type="FunFam" id="1.10.10.10:FF:000001">
    <property type="entry name" value="LysR family transcriptional regulator"/>
    <property type="match status" value="1"/>
</dbReference>
<dbReference type="InterPro" id="IPR058163">
    <property type="entry name" value="LysR-type_TF_proteobact-type"/>
</dbReference>
<dbReference type="InterPro" id="IPR036388">
    <property type="entry name" value="WH-like_DNA-bd_sf"/>
</dbReference>
<protein>
    <recommendedName>
        <fullName evidence="5">HTH lysR-type domain-containing protein</fullName>
    </recommendedName>
</protein>
<dbReference type="SUPFAM" id="SSF46785">
    <property type="entry name" value="Winged helix' DNA-binding domain"/>
    <property type="match status" value="1"/>
</dbReference>
<dbReference type="GO" id="GO:0003700">
    <property type="term" value="F:DNA-binding transcription factor activity"/>
    <property type="evidence" value="ECO:0007669"/>
    <property type="project" value="InterPro"/>
</dbReference>
<reference evidence="6 7" key="1">
    <citation type="submission" date="2015-03" db="EMBL/GenBank/DDBJ databases">
        <title>Draft genome sequence of Elstera litoralis.</title>
        <authorList>
            <person name="Rahalkar M.C."/>
            <person name="Dhakephalkar P.K."/>
            <person name="Pore S.D."/>
            <person name="Arora P."/>
            <person name="Kapse N.G."/>
            <person name="Pandit P.S."/>
        </authorList>
    </citation>
    <scope>NUCLEOTIDE SEQUENCE [LARGE SCALE GENOMIC DNA]</scope>
    <source>
        <strain evidence="6 7">Dia-1</strain>
    </source>
</reference>
<dbReference type="PRINTS" id="PR00039">
    <property type="entry name" value="HTHLYSR"/>
</dbReference>
<evidence type="ECO:0000259" key="5">
    <source>
        <dbReference type="PROSITE" id="PS50931"/>
    </source>
</evidence>
<dbReference type="RefSeq" id="WP_045775427.1">
    <property type="nucleotide sequence ID" value="NZ_LAJY01000187.1"/>
</dbReference>
<dbReference type="PANTHER" id="PTHR30537:SF74">
    <property type="entry name" value="HTH-TYPE TRANSCRIPTIONAL REGULATOR TRPI"/>
    <property type="match status" value="1"/>
</dbReference>
<dbReference type="EMBL" id="LAJY01000187">
    <property type="protein sequence ID" value="KJV09942.1"/>
    <property type="molecule type" value="Genomic_DNA"/>
</dbReference>
<keyword evidence="4" id="KW-0804">Transcription</keyword>
<evidence type="ECO:0000256" key="1">
    <source>
        <dbReference type="ARBA" id="ARBA00009437"/>
    </source>
</evidence>